<gene>
    <name evidence="3" type="ORF">SAMN04244579_02790</name>
</gene>
<dbReference type="AlphaFoldDB" id="A0A1H6VJ75"/>
<name>A0A1H6VJ75_9GAMM</name>
<evidence type="ECO:0000313" key="3">
    <source>
        <dbReference type="EMBL" id="SEJ00800.1"/>
    </source>
</evidence>
<dbReference type="STRING" id="170623.SAMN04244579_02790"/>
<keyword evidence="2" id="KW-1133">Transmembrane helix</keyword>
<dbReference type="InterPro" id="IPR025597">
    <property type="entry name" value="DUF4345"/>
</dbReference>
<feature type="region of interest" description="Disordered" evidence="1">
    <location>
        <begin position="152"/>
        <end position="194"/>
    </location>
</feature>
<keyword evidence="2" id="KW-0472">Membrane</keyword>
<sequence length="194" mass="21045">MANGCLARAGEGAAAHPLMERIDMLFARIILLVQAVVMGGVGLAYWLRPYEMANLNGMLLMEAVSASNTRVYYGGLQLGLALFLLWSTRRPERLRSALVLLVTMQTALVLARLGALWLDGGALQSLDLGALAYKLGSALLALLALYRLKPESEVPSVPPSPAELPRSAFDDDLEHLPRRRQEPSIDLRGDPPGD</sequence>
<evidence type="ECO:0000256" key="1">
    <source>
        <dbReference type="SAM" id="MobiDB-lite"/>
    </source>
</evidence>
<accession>A0A1H6VJ75</accession>
<evidence type="ECO:0008006" key="5">
    <source>
        <dbReference type="Google" id="ProtNLM"/>
    </source>
</evidence>
<dbReference type="Pfam" id="PF14248">
    <property type="entry name" value="DUF4345"/>
    <property type="match status" value="1"/>
</dbReference>
<feature type="transmembrane region" description="Helical" evidence="2">
    <location>
        <begin position="98"/>
        <end position="118"/>
    </location>
</feature>
<dbReference type="Proteomes" id="UP000199005">
    <property type="component" value="Unassembled WGS sequence"/>
</dbReference>
<feature type="transmembrane region" description="Helical" evidence="2">
    <location>
        <begin position="67"/>
        <end position="86"/>
    </location>
</feature>
<proteinExistence type="predicted"/>
<protein>
    <recommendedName>
        <fullName evidence="5">DUF4345 domain-containing protein</fullName>
    </recommendedName>
</protein>
<feature type="compositionally biased region" description="Basic and acidic residues" evidence="1">
    <location>
        <begin position="174"/>
        <end position="194"/>
    </location>
</feature>
<evidence type="ECO:0000313" key="4">
    <source>
        <dbReference type="Proteomes" id="UP000199005"/>
    </source>
</evidence>
<dbReference type="EMBL" id="FNYO01000031">
    <property type="protein sequence ID" value="SEJ00800.1"/>
    <property type="molecule type" value="Genomic_DNA"/>
</dbReference>
<feature type="transmembrane region" description="Helical" evidence="2">
    <location>
        <begin position="130"/>
        <end position="148"/>
    </location>
</feature>
<evidence type="ECO:0000256" key="2">
    <source>
        <dbReference type="SAM" id="Phobius"/>
    </source>
</evidence>
<keyword evidence="2" id="KW-0812">Transmembrane</keyword>
<organism evidence="3 4">
    <name type="scientific">Azotobacter beijerinckii</name>
    <dbReference type="NCBI Taxonomy" id="170623"/>
    <lineage>
        <taxon>Bacteria</taxon>
        <taxon>Pseudomonadati</taxon>
        <taxon>Pseudomonadota</taxon>
        <taxon>Gammaproteobacteria</taxon>
        <taxon>Pseudomonadales</taxon>
        <taxon>Pseudomonadaceae</taxon>
        <taxon>Azotobacter</taxon>
    </lineage>
</organism>
<reference evidence="3 4" key="1">
    <citation type="submission" date="2016-10" db="EMBL/GenBank/DDBJ databases">
        <authorList>
            <person name="de Groot N.N."/>
        </authorList>
    </citation>
    <scope>NUCLEOTIDE SEQUENCE [LARGE SCALE GENOMIC DNA]</scope>
    <source>
        <strain evidence="3 4">DSM 1041</strain>
    </source>
</reference>
<feature type="transmembrane region" description="Helical" evidence="2">
    <location>
        <begin position="25"/>
        <end position="47"/>
    </location>
</feature>